<reference evidence="3 4" key="1">
    <citation type="journal article" date="2015" name="J. Biotechnol.">
        <title>Complete genome sequence of a malodorant-producing acetogen, Clostridium scatologenes ATCC 25775(T).</title>
        <authorList>
            <person name="Zhu Z."/>
            <person name="Guo T."/>
            <person name="Zheng H."/>
            <person name="Song T."/>
            <person name="Ouyang P."/>
            <person name="Xie J."/>
        </authorList>
    </citation>
    <scope>NUCLEOTIDE SEQUENCE [LARGE SCALE GENOMIC DNA]</scope>
    <source>
        <strain evidence="3 4">ATCC 25775</strain>
    </source>
</reference>
<dbReference type="RefSeq" id="WP_029162623.1">
    <property type="nucleotide sequence ID" value="NZ_CP009933.1"/>
</dbReference>
<dbReference type="HOGENOM" id="CLU_038034_13_2_9"/>
<dbReference type="SUPFAM" id="SSF53807">
    <property type="entry name" value="Helical backbone' metal receptor"/>
    <property type="match status" value="1"/>
</dbReference>
<comment type="similarity">
    <text evidence="1">Belongs to the bacterial solute-binding protein 8 family.</text>
</comment>
<dbReference type="KEGG" id="csq:CSCA_2476"/>
<evidence type="ECO:0000313" key="4">
    <source>
        <dbReference type="Proteomes" id="UP000033115"/>
    </source>
</evidence>
<sequence>MKKNLKSMLVIILSIVFLLVGCSSSKTSKETSEKSGQTKTITDSAGKKVTIPSNIQKIGDAWQAHNEVLCILGAGDKIVSTILTEKGRPWLYTVNPKMKNALTVFTSDSVNTEELVKTKPDIVFMPLNDKNAKKVSDLGIPVVQLNFTDFKSLKECIKLTGDILGEDSKKRADAYISYLDNKLNTITSVTSKIPKEQRPKVLHVTSLSPLTVDGSNTIIDAWIDTAGGVNAASEVKGNNKQVSMEQVLKWNPDIVILSSNTLMKLNNGKKSIDKLLTDQSWQKVNAVKTSKVYFNPDGAFYWDRYSAEEALQIQWAAKIINPDKFANIDIIKETRNFYKTFLNYDLSEEEANRIINDDDPVSK</sequence>
<feature type="domain" description="Fe/B12 periplasmic-binding" evidence="2">
    <location>
        <begin position="57"/>
        <end position="324"/>
    </location>
</feature>
<dbReference type="PANTHER" id="PTHR30535:SF34">
    <property type="entry name" value="MOLYBDATE-BINDING PROTEIN MOLA"/>
    <property type="match status" value="1"/>
</dbReference>
<dbReference type="EMBL" id="CP009933">
    <property type="protein sequence ID" value="AKA69601.1"/>
    <property type="molecule type" value="Genomic_DNA"/>
</dbReference>
<protein>
    <submittedName>
        <fullName evidence="3">ABC transporter</fullName>
    </submittedName>
</protein>
<evidence type="ECO:0000313" key="3">
    <source>
        <dbReference type="EMBL" id="AKA69601.1"/>
    </source>
</evidence>
<accession>A0A0E3GR29</accession>
<dbReference type="Gene3D" id="3.40.50.1980">
    <property type="entry name" value="Nitrogenase molybdenum iron protein domain"/>
    <property type="match status" value="2"/>
</dbReference>
<gene>
    <name evidence="3" type="ORF">CSCA_2476</name>
</gene>
<dbReference type="InterPro" id="IPR002491">
    <property type="entry name" value="ABC_transptr_periplasmic_BD"/>
</dbReference>
<dbReference type="AlphaFoldDB" id="A0A0E3GR29"/>
<dbReference type="STRING" id="1548.CSCA_2476"/>
<dbReference type="PROSITE" id="PS50983">
    <property type="entry name" value="FE_B12_PBP"/>
    <property type="match status" value="1"/>
</dbReference>
<organism evidence="3 4">
    <name type="scientific">Clostridium scatologenes</name>
    <dbReference type="NCBI Taxonomy" id="1548"/>
    <lineage>
        <taxon>Bacteria</taxon>
        <taxon>Bacillati</taxon>
        <taxon>Bacillota</taxon>
        <taxon>Clostridia</taxon>
        <taxon>Eubacteriales</taxon>
        <taxon>Clostridiaceae</taxon>
        <taxon>Clostridium</taxon>
    </lineage>
</organism>
<evidence type="ECO:0000256" key="1">
    <source>
        <dbReference type="ARBA" id="ARBA00008814"/>
    </source>
</evidence>
<name>A0A0E3GR29_CLOSL</name>
<dbReference type="InterPro" id="IPR050902">
    <property type="entry name" value="ABC_Transporter_SBP"/>
</dbReference>
<keyword evidence="4" id="KW-1185">Reference proteome</keyword>
<dbReference type="Pfam" id="PF01497">
    <property type="entry name" value="Peripla_BP_2"/>
    <property type="match status" value="1"/>
</dbReference>
<dbReference type="CDD" id="cd01142">
    <property type="entry name" value="TroA_e"/>
    <property type="match status" value="1"/>
</dbReference>
<dbReference type="PROSITE" id="PS51257">
    <property type="entry name" value="PROKAR_LIPOPROTEIN"/>
    <property type="match status" value="1"/>
</dbReference>
<dbReference type="PANTHER" id="PTHR30535">
    <property type="entry name" value="VITAMIN B12-BINDING PROTEIN"/>
    <property type="match status" value="1"/>
</dbReference>
<proteinExistence type="inferred from homology"/>
<evidence type="ECO:0000259" key="2">
    <source>
        <dbReference type="PROSITE" id="PS50983"/>
    </source>
</evidence>
<dbReference type="Proteomes" id="UP000033115">
    <property type="component" value="Chromosome"/>
</dbReference>
<dbReference type="Gene3D" id="1.20.58.2180">
    <property type="match status" value="1"/>
</dbReference>